<organism evidence="2 3">
    <name type="scientific">Trifolium medium</name>
    <dbReference type="NCBI Taxonomy" id="97028"/>
    <lineage>
        <taxon>Eukaryota</taxon>
        <taxon>Viridiplantae</taxon>
        <taxon>Streptophyta</taxon>
        <taxon>Embryophyta</taxon>
        <taxon>Tracheophyta</taxon>
        <taxon>Spermatophyta</taxon>
        <taxon>Magnoliopsida</taxon>
        <taxon>eudicotyledons</taxon>
        <taxon>Gunneridae</taxon>
        <taxon>Pentapetalae</taxon>
        <taxon>rosids</taxon>
        <taxon>fabids</taxon>
        <taxon>Fabales</taxon>
        <taxon>Fabaceae</taxon>
        <taxon>Papilionoideae</taxon>
        <taxon>50 kb inversion clade</taxon>
        <taxon>NPAAA clade</taxon>
        <taxon>Hologalegina</taxon>
        <taxon>IRL clade</taxon>
        <taxon>Trifolieae</taxon>
        <taxon>Trifolium</taxon>
    </lineage>
</organism>
<name>A0A392SVZ1_9FABA</name>
<feature type="non-terminal residue" evidence="2">
    <location>
        <position position="1"/>
    </location>
</feature>
<proteinExistence type="predicted"/>
<reference evidence="2 3" key="1">
    <citation type="journal article" date="2018" name="Front. Plant Sci.">
        <title>Red Clover (Trifolium pratense) and Zigzag Clover (T. medium) - A Picture of Genomic Similarities and Differences.</title>
        <authorList>
            <person name="Dluhosova J."/>
            <person name="Istvanek J."/>
            <person name="Nedelnik J."/>
            <person name="Repkova J."/>
        </authorList>
    </citation>
    <scope>NUCLEOTIDE SEQUENCE [LARGE SCALE GENOMIC DNA]</scope>
    <source>
        <strain evidence="3">cv. 10/8</strain>
        <tissue evidence="2">Leaf</tissue>
    </source>
</reference>
<evidence type="ECO:0000313" key="3">
    <source>
        <dbReference type="Proteomes" id="UP000265520"/>
    </source>
</evidence>
<feature type="region of interest" description="Disordered" evidence="1">
    <location>
        <begin position="1"/>
        <end position="97"/>
    </location>
</feature>
<keyword evidence="3" id="KW-1185">Reference proteome</keyword>
<comment type="caution">
    <text evidence="2">The sequence shown here is derived from an EMBL/GenBank/DDBJ whole genome shotgun (WGS) entry which is preliminary data.</text>
</comment>
<dbReference type="EMBL" id="LXQA010455759">
    <property type="protein sequence ID" value="MCI52973.1"/>
    <property type="molecule type" value="Genomic_DNA"/>
</dbReference>
<feature type="compositionally biased region" description="Basic and acidic residues" evidence="1">
    <location>
        <begin position="54"/>
        <end position="64"/>
    </location>
</feature>
<protein>
    <submittedName>
        <fullName evidence="2">Uncharacterized protein</fullName>
    </submittedName>
</protein>
<dbReference type="AlphaFoldDB" id="A0A392SVZ1"/>
<dbReference type="Proteomes" id="UP000265520">
    <property type="component" value="Unassembled WGS sequence"/>
</dbReference>
<accession>A0A392SVZ1</accession>
<evidence type="ECO:0000256" key="1">
    <source>
        <dbReference type="SAM" id="MobiDB-lite"/>
    </source>
</evidence>
<evidence type="ECO:0000313" key="2">
    <source>
        <dbReference type="EMBL" id="MCI52973.1"/>
    </source>
</evidence>
<feature type="compositionally biased region" description="Basic and acidic residues" evidence="1">
    <location>
        <begin position="1"/>
        <end position="10"/>
    </location>
</feature>
<feature type="non-terminal residue" evidence="2">
    <location>
        <position position="97"/>
    </location>
</feature>
<sequence>SQKGNKDKRPTKVSASARRKNAAENPPKKRSRKRPAQPEVAETAHPGVVAAETGHAEAEHHEGDPTQAKHHQAEDMEEDIQGDEIVRDMEEDEMERE</sequence>